<proteinExistence type="predicted"/>
<protein>
    <recommendedName>
        <fullName evidence="1">YCII-related domain-containing protein</fullName>
    </recommendedName>
</protein>
<evidence type="ECO:0000313" key="2">
    <source>
        <dbReference type="EMBL" id="CAA7259193.1"/>
    </source>
</evidence>
<dbReference type="SUPFAM" id="SSF54909">
    <property type="entry name" value="Dimeric alpha+beta barrel"/>
    <property type="match status" value="1"/>
</dbReference>
<sequence length="117" mass="12764">MSEATSTPKPKVFVVHAPDNKAEGTLARRLAVRPRHLEGVKPLIDAGIITVGGMLLDPDVPYTEGELPKGVGSLMIVRAESLEAVRKIVISDVYYTEGVWDHERVSIQPFFVATPLT</sequence>
<dbReference type="PANTHER" id="PTHR33606">
    <property type="entry name" value="PROTEIN YCII"/>
    <property type="match status" value="1"/>
</dbReference>
<keyword evidence="3" id="KW-1185">Reference proteome</keyword>
<dbReference type="Proteomes" id="UP000467700">
    <property type="component" value="Unassembled WGS sequence"/>
</dbReference>
<comment type="caution">
    <text evidence="2">The sequence shown here is derived from an EMBL/GenBank/DDBJ whole genome shotgun (WGS) entry which is preliminary data.</text>
</comment>
<dbReference type="EMBL" id="CACVBS010000013">
    <property type="protein sequence ID" value="CAA7259193.1"/>
    <property type="molecule type" value="Genomic_DNA"/>
</dbReference>
<dbReference type="InterPro" id="IPR005545">
    <property type="entry name" value="YCII"/>
</dbReference>
<organism evidence="2 3">
    <name type="scientific">Cyclocybe aegerita</name>
    <name type="common">Black poplar mushroom</name>
    <name type="synonym">Agrocybe aegerita</name>
    <dbReference type="NCBI Taxonomy" id="1973307"/>
    <lineage>
        <taxon>Eukaryota</taxon>
        <taxon>Fungi</taxon>
        <taxon>Dikarya</taxon>
        <taxon>Basidiomycota</taxon>
        <taxon>Agaricomycotina</taxon>
        <taxon>Agaricomycetes</taxon>
        <taxon>Agaricomycetidae</taxon>
        <taxon>Agaricales</taxon>
        <taxon>Agaricineae</taxon>
        <taxon>Bolbitiaceae</taxon>
        <taxon>Cyclocybe</taxon>
    </lineage>
</organism>
<evidence type="ECO:0000313" key="3">
    <source>
        <dbReference type="Proteomes" id="UP000467700"/>
    </source>
</evidence>
<feature type="domain" description="YCII-related" evidence="1">
    <location>
        <begin position="21"/>
        <end position="105"/>
    </location>
</feature>
<dbReference type="PANTHER" id="PTHR33606:SF3">
    <property type="entry name" value="PROTEIN YCII"/>
    <property type="match status" value="1"/>
</dbReference>
<dbReference type="InterPro" id="IPR051807">
    <property type="entry name" value="Sec-metab_biosynth-assoc"/>
</dbReference>
<dbReference type="Gene3D" id="3.30.70.1060">
    <property type="entry name" value="Dimeric alpha+beta barrel"/>
    <property type="match status" value="1"/>
</dbReference>
<reference evidence="2 3" key="1">
    <citation type="submission" date="2020-01" db="EMBL/GenBank/DDBJ databases">
        <authorList>
            <person name="Gupta K D."/>
        </authorList>
    </citation>
    <scope>NUCLEOTIDE SEQUENCE [LARGE SCALE GENOMIC DNA]</scope>
</reference>
<dbReference type="Pfam" id="PF03795">
    <property type="entry name" value="YCII"/>
    <property type="match status" value="1"/>
</dbReference>
<dbReference type="AlphaFoldDB" id="A0A8S0WCN9"/>
<evidence type="ECO:0000259" key="1">
    <source>
        <dbReference type="Pfam" id="PF03795"/>
    </source>
</evidence>
<gene>
    <name evidence="2" type="ORF">AAE3_LOCUS1271</name>
</gene>
<dbReference type="InterPro" id="IPR011008">
    <property type="entry name" value="Dimeric_a/b-barrel"/>
</dbReference>
<dbReference type="OrthoDB" id="5519740at2759"/>
<name>A0A8S0WCN9_CYCAE</name>
<accession>A0A8S0WCN9</accession>